<protein>
    <submittedName>
        <fullName evidence="3">Putative ribonuclease H-like domain-containing protein</fullName>
    </submittedName>
</protein>
<evidence type="ECO:0000313" key="3">
    <source>
        <dbReference type="EMBL" id="GEU68237.1"/>
    </source>
</evidence>
<feature type="region of interest" description="Disordered" evidence="2">
    <location>
        <begin position="230"/>
        <end position="267"/>
    </location>
</feature>
<feature type="compositionally biased region" description="Basic and acidic residues" evidence="2">
    <location>
        <begin position="256"/>
        <end position="267"/>
    </location>
</feature>
<dbReference type="AlphaFoldDB" id="A0A6L2M4W9"/>
<name>A0A6L2M4W9_TANCI</name>
<proteinExistence type="predicted"/>
<keyword evidence="1" id="KW-0175">Coiled coil</keyword>
<gene>
    <name evidence="3" type="ORF">Tci_040215</name>
</gene>
<reference evidence="3" key="1">
    <citation type="journal article" date="2019" name="Sci. Rep.">
        <title>Draft genome of Tanacetum cinerariifolium, the natural source of mosquito coil.</title>
        <authorList>
            <person name="Yamashiro T."/>
            <person name="Shiraishi A."/>
            <person name="Satake H."/>
            <person name="Nakayama K."/>
        </authorList>
    </citation>
    <scope>NUCLEOTIDE SEQUENCE</scope>
</reference>
<comment type="caution">
    <text evidence="3">The sequence shown here is derived from an EMBL/GenBank/DDBJ whole genome shotgun (WGS) entry which is preliminary data.</text>
</comment>
<feature type="compositionally biased region" description="Low complexity" evidence="2">
    <location>
        <begin position="564"/>
        <end position="578"/>
    </location>
</feature>
<feature type="compositionally biased region" description="Low complexity" evidence="2">
    <location>
        <begin position="539"/>
        <end position="554"/>
    </location>
</feature>
<dbReference type="EMBL" id="BKCJ010005710">
    <property type="protein sequence ID" value="GEU68237.1"/>
    <property type="molecule type" value="Genomic_DNA"/>
</dbReference>
<evidence type="ECO:0000256" key="1">
    <source>
        <dbReference type="SAM" id="Coils"/>
    </source>
</evidence>
<evidence type="ECO:0000256" key="2">
    <source>
        <dbReference type="SAM" id="MobiDB-lite"/>
    </source>
</evidence>
<organism evidence="3">
    <name type="scientific">Tanacetum cinerariifolium</name>
    <name type="common">Dalmatian daisy</name>
    <name type="synonym">Chrysanthemum cinerariifolium</name>
    <dbReference type="NCBI Taxonomy" id="118510"/>
    <lineage>
        <taxon>Eukaryota</taxon>
        <taxon>Viridiplantae</taxon>
        <taxon>Streptophyta</taxon>
        <taxon>Embryophyta</taxon>
        <taxon>Tracheophyta</taxon>
        <taxon>Spermatophyta</taxon>
        <taxon>Magnoliopsida</taxon>
        <taxon>eudicotyledons</taxon>
        <taxon>Gunneridae</taxon>
        <taxon>Pentapetalae</taxon>
        <taxon>asterids</taxon>
        <taxon>campanulids</taxon>
        <taxon>Asterales</taxon>
        <taxon>Asteraceae</taxon>
        <taxon>Asteroideae</taxon>
        <taxon>Anthemideae</taxon>
        <taxon>Anthemidinae</taxon>
        <taxon>Tanacetum</taxon>
    </lineage>
</organism>
<feature type="region of interest" description="Disordered" evidence="2">
    <location>
        <begin position="530"/>
        <end position="578"/>
    </location>
</feature>
<feature type="coiled-coil region" evidence="1">
    <location>
        <begin position="586"/>
        <end position="613"/>
    </location>
</feature>
<sequence length="895" mass="101160">MAMLTMRARRFLKRTRRNLGANGTYIIRFDMSKLECYNCHIRGRFARECRPPKDNMNKDTPRRTVPVKVSTSNALVSQCDVVGGYDWSFQANEEPTNYALMAYASSGSSSSSGSANEVAHCSKACSKAYANLTVEFRKSQFNVLSYKIGFDSQVFDRQVFGCKELHSHESDNSMPKFLENDRYKSGEGYHAIPPPYIGTFISPKPDLVFNDAPTASESVANVVNFESSLNKPSHDMSKIRRPNPPIIEDWISNSEDETKNESVPKQKEPSFVLTSEHVKTPRESIKKVEHPKQAENLMINHQKSRDFKEINGGYVAFGGNRKGGKITSKGKIKTGTLDFDDVHFVKELKFNLFSVSQMCDKKNSVLFIDIECVILSSEYKLPDENHVLLRVSRENNMYNVDLKNVVPSNDSTCLFSKATLDEKESNREPLVSPNMSALSATHYKDEKGGIGVTAGDLKLMLLGFDQIIDFLNAHVIQYALAVNPTIYCVSAKRTAWNEFSSSMASAVIFLATGVETPLFASMLVPPQPQAVEEDNVEVPTTLTSPSPTTAHSPPLQDPTPTPHATPQATPSQEQPTTTTESIMPLLTTLMETCASLSQKVAELEQEKHTQALEILKPKKRVKKLEKKNRSKHSVLKRLRKIGTSQRVESSTNIVMGAQEDASKQEGKIEEIDADEDITLVDVETHEEYDDKEENIDWDVVVEQVQERHLDNIKKYQSIKKKPVSIAQARKNMIIYLKNMAGYKMKHFRGMTYDKKRVAEETLLQESFKKLKAVEVSGFESTQEAPSNDPKEMSEEDVQNITYWKIIRVGGITEAYQSFKYMLKGFDREDLVALWNLVKEKFSSAVPSVDKEKALWVELKRLFELDADDVLWKLQRERLSLVKWCHDPDAERKVTS</sequence>
<accession>A0A6L2M4W9</accession>